<evidence type="ECO:0000313" key="1">
    <source>
        <dbReference type="EMBL" id="MBJ7594336.1"/>
    </source>
</evidence>
<reference evidence="1 4" key="3">
    <citation type="submission" date="2020-10" db="EMBL/GenBank/DDBJ databases">
        <title>Ca. Dormibacterota MAGs.</title>
        <authorList>
            <person name="Montgomery K."/>
        </authorList>
    </citation>
    <scope>NUCLEOTIDE SEQUENCE [LARGE SCALE GENOMIC DNA]</scope>
    <source>
        <strain evidence="1">SC8812_S17_18</strain>
    </source>
</reference>
<evidence type="ECO:0000313" key="4">
    <source>
        <dbReference type="Proteomes" id="UP000606991"/>
    </source>
</evidence>
<organism evidence="2 3">
    <name type="scientific">Candidatus Aeolococcus gillhamiae</name>
    <dbReference type="NCBI Taxonomy" id="3127015"/>
    <lineage>
        <taxon>Bacteria</taxon>
        <taxon>Bacillati</taxon>
        <taxon>Candidatus Dormiibacterota</taxon>
        <taxon>Candidatus Dormibacteria</taxon>
        <taxon>Candidatus Aeolococcales</taxon>
        <taxon>Candidatus Aeolococcaceae</taxon>
        <taxon>Candidatus Aeolococcus</taxon>
    </lineage>
</organism>
<dbReference type="Proteomes" id="UP000606991">
    <property type="component" value="Unassembled WGS sequence"/>
</dbReference>
<evidence type="ECO:0000313" key="3">
    <source>
        <dbReference type="Proteomes" id="UP000248724"/>
    </source>
</evidence>
<accession>A0A2W6AUC0</accession>
<dbReference type="EMBL" id="JAEKNS010000063">
    <property type="protein sequence ID" value="MBJ7594336.1"/>
    <property type="molecule type" value="Genomic_DNA"/>
</dbReference>
<dbReference type="EMBL" id="QHBU01000111">
    <property type="protein sequence ID" value="PZR81451.1"/>
    <property type="molecule type" value="Genomic_DNA"/>
</dbReference>
<sequence>MSRLPVHQPPPPLVIAELLRAGLSLSTATAMEPWKAREVLELLRASLRNDPRLEPVAPARGTI</sequence>
<reference evidence="2 3" key="1">
    <citation type="journal article" date="2017" name="Nature">
        <title>Atmospheric trace gases support primary production in Antarctic desert surface soil.</title>
        <authorList>
            <person name="Ji M."/>
            <person name="Greening C."/>
            <person name="Vanwonterghem I."/>
            <person name="Carere C.R."/>
            <person name="Bay S.K."/>
            <person name="Steen J.A."/>
            <person name="Montgomery K."/>
            <person name="Lines T."/>
            <person name="Beardall J."/>
            <person name="van Dorst J."/>
            <person name="Snape I."/>
            <person name="Stott M.B."/>
            <person name="Hugenholtz P."/>
            <person name="Ferrari B.C."/>
        </authorList>
    </citation>
    <scope>NUCLEOTIDE SEQUENCE [LARGE SCALE GENOMIC DNA]</scope>
    <source>
        <strain evidence="2">RRmetagenome_bin12</strain>
    </source>
</reference>
<gene>
    <name evidence="2" type="ORF">DLM65_05815</name>
    <name evidence="1" type="ORF">JF886_05630</name>
</gene>
<accession>A0A934N366</accession>
<dbReference type="RefSeq" id="WP_337310441.1">
    <property type="nucleotide sequence ID" value="NZ_JAEKNS010000063.1"/>
</dbReference>
<name>A0A2W6AUC0_9BACT</name>
<comment type="caution">
    <text evidence="2">The sequence shown here is derived from an EMBL/GenBank/DDBJ whole genome shotgun (WGS) entry which is preliminary data.</text>
</comment>
<proteinExistence type="predicted"/>
<dbReference type="AlphaFoldDB" id="A0A2W6AUC0"/>
<reference evidence="2" key="2">
    <citation type="submission" date="2018-05" db="EMBL/GenBank/DDBJ databases">
        <authorList>
            <person name="Ferrari B."/>
        </authorList>
    </citation>
    <scope>NUCLEOTIDE SEQUENCE</scope>
    <source>
        <strain evidence="2">RRmetagenome_bin12</strain>
    </source>
</reference>
<evidence type="ECO:0000313" key="2">
    <source>
        <dbReference type="EMBL" id="PZR81451.1"/>
    </source>
</evidence>
<protein>
    <submittedName>
        <fullName evidence="2">Uncharacterized protein</fullName>
    </submittedName>
</protein>
<dbReference type="Proteomes" id="UP000248724">
    <property type="component" value="Unassembled WGS sequence"/>
</dbReference>